<reference evidence="1 2" key="1">
    <citation type="submission" date="2020-05" db="EMBL/GenBank/DDBJ databases">
        <title>Complete genome sequence of Gemmatimonas greenlandica TET16.</title>
        <authorList>
            <person name="Zeng Y."/>
        </authorList>
    </citation>
    <scope>NUCLEOTIDE SEQUENCE [LARGE SCALE GENOMIC DNA]</scope>
    <source>
        <strain evidence="1 2">TET16</strain>
    </source>
</reference>
<dbReference type="Proteomes" id="UP000500938">
    <property type="component" value="Chromosome"/>
</dbReference>
<evidence type="ECO:0000313" key="2">
    <source>
        <dbReference type="Proteomes" id="UP000500938"/>
    </source>
</evidence>
<keyword evidence="2" id="KW-1185">Reference proteome</keyword>
<dbReference type="EMBL" id="CP053085">
    <property type="protein sequence ID" value="QJR36529.1"/>
    <property type="molecule type" value="Genomic_DNA"/>
</dbReference>
<name>A0A6M4IS09_9BACT</name>
<evidence type="ECO:0000313" key="1">
    <source>
        <dbReference type="EMBL" id="QJR36529.1"/>
    </source>
</evidence>
<dbReference type="KEGG" id="ggr:HKW67_13950"/>
<dbReference type="Pfam" id="PF11287">
    <property type="entry name" value="DUF3088"/>
    <property type="match status" value="1"/>
</dbReference>
<sequence length="130" mass="14281">MSECDDEVSNMAMIHDHLFLLRADFADPALGPGAYHCTDCARIEGLLSYFPRLRTQLDVTYVDLPRPRAPIVELLGQAYQNCPVLVVLNARPEHAALLRESPDTGRPYCTGADDITAYLHAAYGVSAAHP</sequence>
<protein>
    <submittedName>
        <fullName evidence="1">DUF3088 family protein</fullName>
    </submittedName>
</protein>
<organism evidence="1 2">
    <name type="scientific">Gemmatimonas groenlandica</name>
    <dbReference type="NCBI Taxonomy" id="2732249"/>
    <lineage>
        <taxon>Bacteria</taxon>
        <taxon>Pseudomonadati</taxon>
        <taxon>Gemmatimonadota</taxon>
        <taxon>Gemmatimonadia</taxon>
        <taxon>Gemmatimonadales</taxon>
        <taxon>Gemmatimonadaceae</taxon>
        <taxon>Gemmatimonas</taxon>
    </lineage>
</organism>
<dbReference type="InterPro" id="IPR021439">
    <property type="entry name" value="DUF3088"/>
</dbReference>
<gene>
    <name evidence="1" type="ORF">HKW67_13950</name>
</gene>
<dbReference type="RefSeq" id="WP_171225961.1">
    <property type="nucleotide sequence ID" value="NZ_CP053085.1"/>
</dbReference>
<dbReference type="AlphaFoldDB" id="A0A6M4IS09"/>
<accession>A0A6M4IS09</accession>
<proteinExistence type="predicted"/>